<accession>A0A0P0A750</accession>
<organism evidence="1 2">
    <name type="scientific">Celeribacter marinus</name>
    <dbReference type="NCBI Taxonomy" id="1397108"/>
    <lineage>
        <taxon>Bacteria</taxon>
        <taxon>Pseudomonadati</taxon>
        <taxon>Pseudomonadota</taxon>
        <taxon>Alphaproteobacteria</taxon>
        <taxon>Rhodobacterales</taxon>
        <taxon>Roseobacteraceae</taxon>
        <taxon>Celeribacter</taxon>
    </lineage>
</organism>
<dbReference type="KEGG" id="cmar:IMCC12053_2601"/>
<protein>
    <submittedName>
        <fullName evidence="1">Uncharacterized protein</fullName>
    </submittedName>
</protein>
<dbReference type="PATRIC" id="fig|1397108.4.peg.2659"/>
<sequence>MHDGDPEWVRLQENTTEMQSYLMAENLNGIAYFDASEVGEDFFVPR</sequence>
<name>A0A0P0A750_9RHOB</name>
<evidence type="ECO:0000313" key="2">
    <source>
        <dbReference type="Proteomes" id="UP000064920"/>
    </source>
</evidence>
<gene>
    <name evidence="1" type="ORF">IMCC12053_2601</name>
</gene>
<dbReference type="AlphaFoldDB" id="A0A0P0A750"/>
<reference evidence="1 2" key="1">
    <citation type="submission" date="2015-05" db="EMBL/GenBank/DDBJ databases">
        <authorList>
            <person name="Wang D.B."/>
            <person name="Wang M."/>
        </authorList>
    </citation>
    <scope>NUCLEOTIDE SEQUENCE [LARGE SCALE GENOMIC DNA]</scope>
    <source>
        <strain evidence="1 2">IMCC 12053</strain>
    </source>
</reference>
<keyword evidence="2" id="KW-1185">Reference proteome</keyword>
<dbReference type="Proteomes" id="UP000064920">
    <property type="component" value="Chromosome"/>
</dbReference>
<proteinExistence type="predicted"/>
<dbReference type="EMBL" id="CP012023">
    <property type="protein sequence ID" value="ALI56548.1"/>
    <property type="molecule type" value="Genomic_DNA"/>
</dbReference>
<evidence type="ECO:0000313" key="1">
    <source>
        <dbReference type="EMBL" id="ALI56548.1"/>
    </source>
</evidence>
<dbReference type="STRING" id="1397108.IMCC12053_2601"/>